<evidence type="ECO:0000313" key="1">
    <source>
        <dbReference type="EMBL" id="MBB2893727.1"/>
    </source>
</evidence>
<dbReference type="AlphaFoldDB" id="A0A839N932"/>
<dbReference type="RefSeq" id="WP_183322173.1">
    <property type="nucleotide sequence ID" value="NZ_JACHVQ010000003.1"/>
</dbReference>
<accession>A0A839N932</accession>
<name>A0A839N932_9MICO</name>
<keyword evidence="2" id="KW-1185">Reference proteome</keyword>
<evidence type="ECO:0000313" key="2">
    <source>
        <dbReference type="Proteomes" id="UP000559182"/>
    </source>
</evidence>
<gene>
    <name evidence="1" type="ORF">FHU39_003758</name>
</gene>
<protein>
    <submittedName>
        <fullName evidence="1">Uncharacterized protein</fullName>
    </submittedName>
</protein>
<dbReference type="EMBL" id="JACHVQ010000003">
    <property type="protein sequence ID" value="MBB2893727.1"/>
    <property type="molecule type" value="Genomic_DNA"/>
</dbReference>
<proteinExistence type="predicted"/>
<comment type="caution">
    <text evidence="1">The sequence shown here is derived from an EMBL/GenBank/DDBJ whole genome shotgun (WGS) entry which is preliminary data.</text>
</comment>
<sequence length="82" mass="8731">MSVADAMVTFWSDPIATALVRVTAADLALADTDCVVLVAVVGVVARCELVQPAASRHTRTVKIAIKRRPLLLYVGRTPCSLP</sequence>
<organism evidence="1 2">
    <name type="scientific">Flexivirga oryzae</name>
    <dbReference type="NCBI Taxonomy" id="1794944"/>
    <lineage>
        <taxon>Bacteria</taxon>
        <taxon>Bacillati</taxon>
        <taxon>Actinomycetota</taxon>
        <taxon>Actinomycetes</taxon>
        <taxon>Micrococcales</taxon>
        <taxon>Dermacoccaceae</taxon>
        <taxon>Flexivirga</taxon>
    </lineage>
</organism>
<dbReference type="Proteomes" id="UP000559182">
    <property type="component" value="Unassembled WGS sequence"/>
</dbReference>
<reference evidence="1 2" key="1">
    <citation type="submission" date="2020-08" db="EMBL/GenBank/DDBJ databases">
        <title>Sequencing the genomes of 1000 actinobacteria strains.</title>
        <authorList>
            <person name="Klenk H.-P."/>
        </authorList>
    </citation>
    <scope>NUCLEOTIDE SEQUENCE [LARGE SCALE GENOMIC DNA]</scope>
    <source>
        <strain evidence="1 2">DSM 105369</strain>
    </source>
</reference>